<keyword evidence="1" id="KW-1133">Transmembrane helix</keyword>
<gene>
    <name evidence="2" type="ORF">EDC46_1225</name>
</gene>
<proteinExistence type="predicted"/>
<dbReference type="SUPFAM" id="SSF54523">
    <property type="entry name" value="Pili subunits"/>
    <property type="match status" value="1"/>
</dbReference>
<accession>A0A3N4VKC0</accession>
<sequence length="173" mass="20224">MYRAVALIELLITLVIIIISIYFISPILFRIQIPILLNNEIDQIKTFIYKIQTQARYKKQRYSLTISQNKTTYDWCIIAIEKHSSKEIICDCLNITNCKLASSYYIYKSKLKNLELKSKNIYPNSFMNIYGNSGHLETVCLGLKYNQYQKVIQFDASGIINVAQDNKRTKCRE</sequence>
<dbReference type="InterPro" id="IPR045584">
    <property type="entry name" value="Pilin-like"/>
</dbReference>
<keyword evidence="1" id="KW-0472">Membrane</keyword>
<dbReference type="Proteomes" id="UP000281691">
    <property type="component" value="Unassembled WGS sequence"/>
</dbReference>
<reference evidence="2 3" key="1">
    <citation type="submission" date="2018-11" db="EMBL/GenBank/DDBJ databases">
        <title>Genomic Encyclopedia of Type Strains, Phase IV (KMG-IV): sequencing the most valuable type-strain genomes for metagenomic binning, comparative biology and taxonomic classification.</title>
        <authorList>
            <person name="Goeker M."/>
        </authorList>
    </citation>
    <scope>NUCLEOTIDE SEQUENCE [LARGE SCALE GENOMIC DNA]</scope>
    <source>
        <strain evidence="2 3">DSM 27238</strain>
    </source>
</reference>
<dbReference type="EMBL" id="RKQP01000003">
    <property type="protein sequence ID" value="RPE83532.1"/>
    <property type="molecule type" value="Genomic_DNA"/>
</dbReference>
<dbReference type="AlphaFoldDB" id="A0A3N4VKC0"/>
<dbReference type="RefSeq" id="WP_124211388.1">
    <property type="nucleotide sequence ID" value="NZ_CP016615.1"/>
</dbReference>
<protein>
    <submittedName>
        <fullName evidence="2">Prepilin peptidase dependent protein A</fullName>
    </submittedName>
</protein>
<feature type="transmembrane region" description="Helical" evidence="1">
    <location>
        <begin position="6"/>
        <end position="29"/>
    </location>
</feature>
<evidence type="ECO:0000256" key="1">
    <source>
        <dbReference type="SAM" id="Phobius"/>
    </source>
</evidence>
<keyword evidence="3" id="KW-1185">Reference proteome</keyword>
<evidence type="ECO:0000313" key="3">
    <source>
        <dbReference type="Proteomes" id="UP000281691"/>
    </source>
</evidence>
<comment type="caution">
    <text evidence="2">The sequence shown here is derived from an EMBL/GenBank/DDBJ whole genome shotgun (WGS) entry which is preliminary data.</text>
</comment>
<organism evidence="2 3">
    <name type="scientific">Vespertiliibacter pulmonis</name>
    <dbReference type="NCBI Taxonomy" id="1443036"/>
    <lineage>
        <taxon>Bacteria</taxon>
        <taxon>Pseudomonadati</taxon>
        <taxon>Pseudomonadota</taxon>
        <taxon>Gammaproteobacteria</taxon>
        <taxon>Pasteurellales</taxon>
        <taxon>Pasteurellaceae</taxon>
        <taxon>Vespertiliibacter</taxon>
    </lineage>
</organism>
<evidence type="ECO:0000313" key="2">
    <source>
        <dbReference type="EMBL" id="RPE83532.1"/>
    </source>
</evidence>
<dbReference type="OrthoDB" id="5675523at2"/>
<name>A0A3N4VKC0_9PAST</name>
<keyword evidence="1" id="KW-0812">Transmembrane</keyword>